<name>A0A1D3D2G3_9EIME</name>
<comment type="caution">
    <text evidence="4">The sequence shown here is derived from an EMBL/GenBank/DDBJ whole genome shotgun (WGS) entry which is preliminary data.</text>
</comment>
<dbReference type="Pfam" id="PF14295">
    <property type="entry name" value="PAN_4"/>
    <property type="match status" value="2"/>
</dbReference>
<gene>
    <name evidence="4" type="ORF">cyc_07557</name>
</gene>
<dbReference type="GO" id="GO:0006508">
    <property type="term" value="P:proteolysis"/>
    <property type="evidence" value="ECO:0007669"/>
    <property type="project" value="InterPro"/>
</dbReference>
<dbReference type="Pfam" id="PF00024">
    <property type="entry name" value="PAN_1"/>
    <property type="match status" value="3"/>
</dbReference>
<dbReference type="InParanoid" id="A0A1D3D2G3"/>
<evidence type="ECO:0000313" key="5">
    <source>
        <dbReference type="Proteomes" id="UP000095192"/>
    </source>
</evidence>
<sequence length="459" mass="50130">MLDTTFLGTAKRQLRNSATYEACQHNCQMDSTCHYWTWDLYSKLCVLRDEAPYGYVTDASTVGILAGPKYCPNDDVCIEQADYVGYDLEAIEDGSVLSAVACRTICRHTEGCEFWTWVKATKNCYLKTEDALLGKTNGLSSIGRFSGPRECFMQYGCLEPNTAYLSPTSTQVKNVTGFKDCESRCKQSTDCSHWTFLPTTMTCILLASTDAQQKVPLDGALSGSDCDTTKTTNEYKCLTLGVRYKNAEMALISGAANANDCHYECNNNVSCEAFTFEEGVGCYLYDKDPSQLTAYPLDFPTASSGTPKCGPSSVGEADTCYVDGTLEGASFYAYNAGECAAACTEVPSCMHWTYNPKRRSDSCIFHKAGATKQVTCLGSTSGGKTPQHGTYGYYRYDAPAVTVANIASADLCRAQCADNDMAFWTYYPLTQTCKLHEDGSYNRVRDLSAVCGTVVAPAQ</sequence>
<dbReference type="VEuPathDB" id="ToxoDB:cyc_07557"/>
<evidence type="ECO:0000256" key="1">
    <source>
        <dbReference type="ARBA" id="ARBA00022737"/>
    </source>
</evidence>
<keyword evidence="2" id="KW-1015">Disulfide bond</keyword>
<feature type="domain" description="Apple" evidence="3">
    <location>
        <begin position="237"/>
        <end position="309"/>
    </location>
</feature>
<evidence type="ECO:0000313" key="4">
    <source>
        <dbReference type="EMBL" id="OEH77637.1"/>
    </source>
</evidence>
<keyword evidence="5" id="KW-1185">Reference proteome</keyword>
<keyword evidence="1" id="KW-0677">Repeat</keyword>
<evidence type="ECO:0000256" key="2">
    <source>
        <dbReference type="ARBA" id="ARBA00023157"/>
    </source>
</evidence>
<dbReference type="AlphaFoldDB" id="A0A1D3D2G3"/>
<dbReference type="SUPFAM" id="SSF57414">
    <property type="entry name" value="Hairpin loop containing domain-like"/>
    <property type="match status" value="4"/>
</dbReference>
<evidence type="ECO:0000259" key="3">
    <source>
        <dbReference type="PROSITE" id="PS50948"/>
    </source>
</evidence>
<dbReference type="GO" id="GO:0005576">
    <property type="term" value="C:extracellular region"/>
    <property type="evidence" value="ECO:0007669"/>
    <property type="project" value="InterPro"/>
</dbReference>
<proteinExistence type="predicted"/>
<dbReference type="Proteomes" id="UP000095192">
    <property type="component" value="Unassembled WGS sequence"/>
</dbReference>
<accession>A0A1D3D2G3</accession>
<reference evidence="4 5" key="1">
    <citation type="journal article" date="2016" name="BMC Genomics">
        <title>Comparative genomics reveals Cyclospora cayetanensis possesses coccidia-like metabolism and invasion components but unique surface antigens.</title>
        <authorList>
            <person name="Liu S."/>
            <person name="Wang L."/>
            <person name="Zheng H."/>
            <person name="Xu Z."/>
            <person name="Roellig D.M."/>
            <person name="Li N."/>
            <person name="Frace M.A."/>
            <person name="Tang K."/>
            <person name="Arrowood M.J."/>
            <person name="Moss D.M."/>
            <person name="Zhang L."/>
            <person name="Feng Y."/>
            <person name="Xiao L."/>
        </authorList>
    </citation>
    <scope>NUCLEOTIDE SEQUENCE [LARGE SCALE GENOMIC DNA]</scope>
    <source>
        <strain evidence="4 5">CHN_HEN01</strain>
    </source>
</reference>
<dbReference type="InterPro" id="IPR003609">
    <property type="entry name" value="Pan_app"/>
</dbReference>
<dbReference type="Gene3D" id="3.50.4.10">
    <property type="entry name" value="Hepatocyte Growth Factor"/>
    <property type="match status" value="5"/>
</dbReference>
<dbReference type="PROSITE" id="PS50948">
    <property type="entry name" value="PAN"/>
    <property type="match status" value="1"/>
</dbReference>
<dbReference type="EMBL" id="JROU02001026">
    <property type="protein sequence ID" value="OEH77637.1"/>
    <property type="molecule type" value="Genomic_DNA"/>
</dbReference>
<dbReference type="SMART" id="SM00223">
    <property type="entry name" value="APPLE"/>
    <property type="match status" value="5"/>
</dbReference>
<protein>
    <submittedName>
        <fullName evidence="4">PAN domain-containing protein</fullName>
    </submittedName>
</protein>
<dbReference type="VEuPathDB" id="ToxoDB:LOC34620192"/>
<dbReference type="VEuPathDB" id="ToxoDB:LOC34621775"/>
<organism evidence="4 5">
    <name type="scientific">Cyclospora cayetanensis</name>
    <dbReference type="NCBI Taxonomy" id="88456"/>
    <lineage>
        <taxon>Eukaryota</taxon>
        <taxon>Sar</taxon>
        <taxon>Alveolata</taxon>
        <taxon>Apicomplexa</taxon>
        <taxon>Conoidasida</taxon>
        <taxon>Coccidia</taxon>
        <taxon>Eucoccidiorida</taxon>
        <taxon>Eimeriorina</taxon>
        <taxon>Eimeriidae</taxon>
        <taxon>Cyclospora</taxon>
    </lineage>
</organism>
<dbReference type="InterPro" id="IPR000177">
    <property type="entry name" value="Apple"/>
</dbReference>